<feature type="transmembrane region" description="Helical" evidence="1">
    <location>
        <begin position="56"/>
        <end position="75"/>
    </location>
</feature>
<dbReference type="EMBL" id="CM001887">
    <property type="protein sequence ID" value="EOY34494.1"/>
    <property type="molecule type" value="Genomic_DNA"/>
</dbReference>
<proteinExistence type="predicted"/>
<name>A0A061H0B5_THECC</name>
<evidence type="ECO:0000313" key="2">
    <source>
        <dbReference type="EMBL" id="EOY34494.1"/>
    </source>
</evidence>
<organism evidence="2 3">
    <name type="scientific">Theobroma cacao</name>
    <name type="common">Cacao</name>
    <name type="synonym">Cocoa</name>
    <dbReference type="NCBI Taxonomy" id="3641"/>
    <lineage>
        <taxon>Eukaryota</taxon>
        <taxon>Viridiplantae</taxon>
        <taxon>Streptophyta</taxon>
        <taxon>Embryophyta</taxon>
        <taxon>Tracheophyta</taxon>
        <taxon>Spermatophyta</taxon>
        <taxon>Magnoliopsida</taxon>
        <taxon>eudicotyledons</taxon>
        <taxon>Gunneridae</taxon>
        <taxon>Pentapetalae</taxon>
        <taxon>rosids</taxon>
        <taxon>malvids</taxon>
        <taxon>Malvales</taxon>
        <taxon>Malvaceae</taxon>
        <taxon>Byttnerioideae</taxon>
        <taxon>Theobroma</taxon>
    </lineage>
</organism>
<reference evidence="2 3" key="1">
    <citation type="journal article" date="2013" name="Genome Biol.">
        <title>The genome sequence of the most widely cultivated cacao type and its use to identify candidate genes regulating pod color.</title>
        <authorList>
            <person name="Motamayor J.C."/>
            <person name="Mockaitis K."/>
            <person name="Schmutz J."/>
            <person name="Haiminen N."/>
            <person name="Iii D.L."/>
            <person name="Cornejo O."/>
            <person name="Findley S.D."/>
            <person name="Zheng P."/>
            <person name="Utro F."/>
            <person name="Royaert S."/>
            <person name="Saski C."/>
            <person name="Jenkins J."/>
            <person name="Podicheti R."/>
            <person name="Zhao M."/>
            <person name="Scheffler B.E."/>
            <person name="Stack J.C."/>
            <person name="Feltus F.A."/>
            <person name="Mustiga G.M."/>
            <person name="Amores F."/>
            <person name="Phillips W."/>
            <person name="Marelli J.P."/>
            <person name="May G.D."/>
            <person name="Shapiro H."/>
            <person name="Ma J."/>
            <person name="Bustamante C.D."/>
            <person name="Schnell R.J."/>
            <person name="Main D."/>
            <person name="Gilbert D."/>
            <person name="Parida L."/>
            <person name="Kuhn D.N."/>
        </authorList>
    </citation>
    <scope>NUCLEOTIDE SEQUENCE [LARGE SCALE GENOMIC DNA]</scope>
    <source>
        <strain evidence="3">cv. Matina 1-6</strain>
    </source>
</reference>
<keyword evidence="1" id="KW-1133">Transmembrane helix</keyword>
<dbReference type="HOGENOM" id="CLU_2403992_0_0_1"/>
<sequence length="93" mass="10193">MAAAPLLLCLLDYHGISSFLARLTSWLSLETMLVLNLLTMFILSQFGSIKEKRHYVIVLIPELALVGLTHGLALVNDVTDKRKGKSGSKNLLG</sequence>
<dbReference type="InParanoid" id="A0A061H0B5"/>
<keyword evidence="3" id="KW-1185">Reference proteome</keyword>
<accession>A0A061H0B5</accession>
<evidence type="ECO:0000313" key="3">
    <source>
        <dbReference type="Proteomes" id="UP000026915"/>
    </source>
</evidence>
<feature type="transmembrane region" description="Helical" evidence="1">
    <location>
        <begin position="31"/>
        <end position="49"/>
    </location>
</feature>
<dbReference type="Gramene" id="EOY34494">
    <property type="protein sequence ID" value="EOY34494"/>
    <property type="gene ID" value="TCM_042159"/>
</dbReference>
<gene>
    <name evidence="2" type="ORF">TCM_042159</name>
</gene>
<dbReference type="Proteomes" id="UP000026915">
    <property type="component" value="Chromosome 9"/>
</dbReference>
<evidence type="ECO:0000256" key="1">
    <source>
        <dbReference type="SAM" id="Phobius"/>
    </source>
</evidence>
<keyword evidence="1" id="KW-0472">Membrane</keyword>
<keyword evidence="1" id="KW-0812">Transmembrane</keyword>
<protein>
    <submittedName>
        <fullName evidence="2">Uncharacterized protein</fullName>
    </submittedName>
</protein>
<dbReference type="AlphaFoldDB" id="A0A061H0B5"/>